<keyword evidence="1 4" id="KW-0479">Metal-binding</keyword>
<dbReference type="PANTHER" id="PTHR15468:SF2">
    <property type="entry name" value="ZINC FINGER PROTEIN 185"/>
    <property type="match status" value="1"/>
</dbReference>
<dbReference type="PROSITE" id="PS00028">
    <property type="entry name" value="ZINC_FINGER_C2H2_1"/>
    <property type="match status" value="1"/>
</dbReference>
<dbReference type="Pfam" id="PF00412">
    <property type="entry name" value="LIM"/>
    <property type="match status" value="1"/>
</dbReference>
<feature type="compositionally biased region" description="Basic and acidic residues" evidence="5">
    <location>
        <begin position="22"/>
        <end position="36"/>
    </location>
</feature>
<dbReference type="EMBL" id="VFJC01000035">
    <property type="protein sequence ID" value="KAB5515402.1"/>
    <property type="molecule type" value="Genomic_DNA"/>
</dbReference>
<feature type="region of interest" description="Disordered" evidence="5">
    <location>
        <begin position="22"/>
        <end position="42"/>
    </location>
</feature>
<evidence type="ECO:0000313" key="8">
    <source>
        <dbReference type="Proteomes" id="UP000327468"/>
    </source>
</evidence>
<evidence type="ECO:0000259" key="6">
    <source>
        <dbReference type="PROSITE" id="PS50023"/>
    </source>
</evidence>
<name>A0A5N5J962_PANHP</name>
<keyword evidence="2 4" id="KW-0862">Zinc</keyword>
<evidence type="ECO:0000256" key="2">
    <source>
        <dbReference type="ARBA" id="ARBA00022833"/>
    </source>
</evidence>
<gene>
    <name evidence="7" type="ORF">PHYPO_G00249920</name>
</gene>
<accession>A0A5N5J962</accession>
<dbReference type="InterPro" id="IPR013087">
    <property type="entry name" value="Znf_C2H2_type"/>
</dbReference>
<feature type="region of interest" description="Disordered" evidence="5">
    <location>
        <begin position="55"/>
        <end position="106"/>
    </location>
</feature>
<comment type="caution">
    <text evidence="7">The sequence shown here is derived from an EMBL/GenBank/DDBJ whole genome shotgun (WGS) entry which is preliminary data.</text>
</comment>
<reference evidence="7 8" key="1">
    <citation type="submission" date="2019-06" db="EMBL/GenBank/DDBJ databases">
        <title>A chromosome-scale genome assembly of the striped catfish, Pangasianodon hypophthalmus.</title>
        <authorList>
            <person name="Wen M."/>
            <person name="Zahm M."/>
            <person name="Roques C."/>
            <person name="Cabau C."/>
            <person name="Klopp C."/>
            <person name="Donnadieu C."/>
            <person name="Jouanno E."/>
            <person name="Avarre J.-C."/>
            <person name="Campet M."/>
            <person name="Ha T.T.T."/>
            <person name="Dugue R."/>
            <person name="Lampietro C."/>
            <person name="Louis A."/>
            <person name="Herpin A."/>
            <person name="Echchiki A."/>
            <person name="Berthelot C."/>
            <person name="Parey E."/>
            <person name="Roest-Crollius H."/>
            <person name="Braasch I."/>
            <person name="Postlethwait J."/>
            <person name="Bobe J."/>
            <person name="Montfort J."/>
            <person name="Bouchez O."/>
            <person name="Begum T."/>
            <person name="Schartl M."/>
            <person name="Guiguen Y."/>
        </authorList>
    </citation>
    <scope>NUCLEOTIDE SEQUENCE [LARGE SCALE GENOMIC DNA]</scope>
    <source>
        <strain evidence="7 8">Indonesia</strain>
        <tissue evidence="7">Blood</tissue>
    </source>
</reference>
<feature type="domain" description="LIM zinc-binding" evidence="6">
    <location>
        <begin position="175"/>
        <end position="239"/>
    </location>
</feature>
<keyword evidence="8" id="KW-1185">Reference proteome</keyword>
<evidence type="ECO:0000256" key="5">
    <source>
        <dbReference type="SAM" id="MobiDB-lite"/>
    </source>
</evidence>
<evidence type="ECO:0000256" key="3">
    <source>
        <dbReference type="ARBA" id="ARBA00023038"/>
    </source>
</evidence>
<dbReference type="InterPro" id="IPR001781">
    <property type="entry name" value="Znf_LIM"/>
</dbReference>
<keyword evidence="3 4" id="KW-0440">LIM domain</keyword>
<dbReference type="AlphaFoldDB" id="A0A5N5J962"/>
<evidence type="ECO:0000256" key="1">
    <source>
        <dbReference type="ARBA" id="ARBA00022723"/>
    </source>
</evidence>
<dbReference type="PANTHER" id="PTHR15468">
    <property type="entry name" value="ZNF185"/>
    <property type="match status" value="1"/>
</dbReference>
<feature type="compositionally biased region" description="Pro residues" evidence="5">
    <location>
        <begin position="69"/>
        <end position="88"/>
    </location>
</feature>
<organism evidence="7 8">
    <name type="scientific">Pangasianodon hypophthalmus</name>
    <name type="common">Striped catfish</name>
    <name type="synonym">Helicophagus hypophthalmus</name>
    <dbReference type="NCBI Taxonomy" id="310915"/>
    <lineage>
        <taxon>Eukaryota</taxon>
        <taxon>Metazoa</taxon>
        <taxon>Chordata</taxon>
        <taxon>Craniata</taxon>
        <taxon>Vertebrata</taxon>
        <taxon>Euteleostomi</taxon>
        <taxon>Actinopterygii</taxon>
        <taxon>Neopterygii</taxon>
        <taxon>Teleostei</taxon>
        <taxon>Ostariophysi</taxon>
        <taxon>Siluriformes</taxon>
        <taxon>Pangasiidae</taxon>
        <taxon>Pangasianodon</taxon>
    </lineage>
</organism>
<feature type="compositionally biased region" description="Low complexity" evidence="5">
    <location>
        <begin position="89"/>
        <end position="101"/>
    </location>
</feature>
<evidence type="ECO:0000256" key="4">
    <source>
        <dbReference type="PROSITE-ProRule" id="PRU00125"/>
    </source>
</evidence>
<proteinExistence type="predicted"/>
<dbReference type="SMART" id="SM00132">
    <property type="entry name" value="LIM"/>
    <property type="match status" value="1"/>
</dbReference>
<protein>
    <recommendedName>
        <fullName evidence="6">LIM zinc-binding domain-containing protein</fullName>
    </recommendedName>
</protein>
<dbReference type="GO" id="GO:0046872">
    <property type="term" value="F:metal ion binding"/>
    <property type="evidence" value="ECO:0007669"/>
    <property type="project" value="UniProtKB-KW"/>
</dbReference>
<dbReference type="Gene3D" id="2.10.110.10">
    <property type="entry name" value="Cysteine Rich Protein"/>
    <property type="match status" value="1"/>
</dbReference>
<dbReference type="InterPro" id="IPR052621">
    <property type="entry name" value="Cell_Prolif/Cornif_Regul"/>
</dbReference>
<dbReference type="Proteomes" id="UP000327468">
    <property type="component" value="Unassembled WGS sequence"/>
</dbReference>
<sequence>MASDLDRQTVFRTTKVRTALRKDGSWIRRSAEKPTDQEPCESPVLVNLISVSSVESSPIATSNSSAPKSPTPLSPTPLSPTPLSPTPQSPTSGQATPTSPGWRGKRGGSYVLSALRKFETMESPESTPAKTIPVCPKALKPAFEEAVKRTPEAPAPVSSAAPVDSTPQTDSAAILLCSFCNKSMESNEKISLNIPPITCHISCFQCATCAKALGDLMSPMFHHRGKIHCEKCFNIVLHSM</sequence>
<evidence type="ECO:0000313" key="7">
    <source>
        <dbReference type="EMBL" id="KAB5515402.1"/>
    </source>
</evidence>
<dbReference type="PROSITE" id="PS50023">
    <property type="entry name" value="LIM_DOMAIN_2"/>
    <property type="match status" value="1"/>
</dbReference>
<dbReference type="PROSITE" id="PS00478">
    <property type="entry name" value="LIM_DOMAIN_1"/>
    <property type="match status" value="1"/>
</dbReference>